<dbReference type="OrthoDB" id="9797341at2"/>
<comment type="caution">
    <text evidence="5">The sequence shown here is derived from an EMBL/GenBank/DDBJ whole genome shotgun (WGS) entry which is preliminary data.</text>
</comment>
<dbReference type="Pfam" id="PF00196">
    <property type="entry name" value="GerE"/>
    <property type="match status" value="1"/>
</dbReference>
<dbReference type="AlphaFoldDB" id="A0A399T3E6"/>
<keyword evidence="2" id="KW-0238">DNA-binding</keyword>
<dbReference type="GO" id="GO:0003677">
    <property type="term" value="F:DNA binding"/>
    <property type="evidence" value="ECO:0007669"/>
    <property type="project" value="UniProtKB-KW"/>
</dbReference>
<evidence type="ECO:0000259" key="4">
    <source>
        <dbReference type="PROSITE" id="PS50043"/>
    </source>
</evidence>
<dbReference type="PANTHER" id="PTHR44688:SF16">
    <property type="entry name" value="DNA-BINDING TRANSCRIPTIONAL ACTIVATOR DEVR_DOSR"/>
    <property type="match status" value="1"/>
</dbReference>
<dbReference type="Proteomes" id="UP000265926">
    <property type="component" value="Unassembled WGS sequence"/>
</dbReference>
<keyword evidence="6" id="KW-1185">Reference proteome</keyword>
<sequence length="195" mass="21606">MGQTVIIIYPAELVRRGLVSALEDFQGARIVSVATFPEVRLQDYASVAKLLLIVPANCECTGDLLELRTRIGEHLLIGIVSSENEKYNQDTFDKVLPLDTPARQLRKAVERFFEQEDAALNDELTAREKEVLRLIALGNTNKAIAESLFISTHTVISHRKNITEKLGIKSIPGLTVYAIIQKIVAPTDISADHLS</sequence>
<dbReference type="SUPFAM" id="SSF46894">
    <property type="entry name" value="C-terminal effector domain of the bipartite response regulators"/>
    <property type="match status" value="1"/>
</dbReference>
<dbReference type="EMBL" id="QWGR01000004">
    <property type="protein sequence ID" value="RIJ48711.1"/>
    <property type="molecule type" value="Genomic_DNA"/>
</dbReference>
<name>A0A399T3E6_9BACT</name>
<evidence type="ECO:0000313" key="6">
    <source>
        <dbReference type="Proteomes" id="UP000265926"/>
    </source>
</evidence>
<dbReference type="PROSITE" id="PS50043">
    <property type="entry name" value="HTH_LUXR_2"/>
    <property type="match status" value="1"/>
</dbReference>
<proteinExistence type="predicted"/>
<evidence type="ECO:0000256" key="1">
    <source>
        <dbReference type="ARBA" id="ARBA00023015"/>
    </source>
</evidence>
<dbReference type="GO" id="GO:0006355">
    <property type="term" value="P:regulation of DNA-templated transcription"/>
    <property type="evidence" value="ECO:0007669"/>
    <property type="project" value="InterPro"/>
</dbReference>
<evidence type="ECO:0000256" key="2">
    <source>
        <dbReference type="ARBA" id="ARBA00023125"/>
    </source>
</evidence>
<dbReference type="CDD" id="cd06170">
    <property type="entry name" value="LuxR_C_like"/>
    <property type="match status" value="1"/>
</dbReference>
<dbReference type="PROSITE" id="PS00622">
    <property type="entry name" value="HTH_LUXR_1"/>
    <property type="match status" value="1"/>
</dbReference>
<feature type="domain" description="HTH luxR-type" evidence="4">
    <location>
        <begin position="117"/>
        <end position="182"/>
    </location>
</feature>
<protein>
    <submittedName>
        <fullName evidence="5">Helix-turn-helix transcriptional regulator</fullName>
    </submittedName>
</protein>
<dbReference type="PANTHER" id="PTHR44688">
    <property type="entry name" value="DNA-BINDING TRANSCRIPTIONAL ACTIVATOR DEVR_DOSR"/>
    <property type="match status" value="1"/>
</dbReference>
<evidence type="ECO:0000313" key="5">
    <source>
        <dbReference type="EMBL" id="RIJ48711.1"/>
    </source>
</evidence>
<reference evidence="5 6" key="1">
    <citation type="submission" date="2018-08" db="EMBL/GenBank/DDBJ databases">
        <title>Pallidiluteibacterium maritimus gen. nov., sp. nov., isolated from coastal sediment.</title>
        <authorList>
            <person name="Zhou L.Y."/>
        </authorList>
    </citation>
    <scope>NUCLEOTIDE SEQUENCE [LARGE SCALE GENOMIC DNA]</scope>
    <source>
        <strain evidence="5 6">XSD2</strain>
    </source>
</reference>
<dbReference type="InterPro" id="IPR016032">
    <property type="entry name" value="Sig_transdc_resp-reg_C-effctor"/>
</dbReference>
<organism evidence="5 6">
    <name type="scientific">Maribellus luteus</name>
    <dbReference type="NCBI Taxonomy" id="2305463"/>
    <lineage>
        <taxon>Bacteria</taxon>
        <taxon>Pseudomonadati</taxon>
        <taxon>Bacteroidota</taxon>
        <taxon>Bacteroidia</taxon>
        <taxon>Marinilabiliales</taxon>
        <taxon>Prolixibacteraceae</taxon>
        <taxon>Maribellus</taxon>
    </lineage>
</organism>
<keyword evidence="1" id="KW-0805">Transcription regulation</keyword>
<dbReference type="Gene3D" id="1.10.10.10">
    <property type="entry name" value="Winged helix-like DNA-binding domain superfamily/Winged helix DNA-binding domain"/>
    <property type="match status" value="1"/>
</dbReference>
<keyword evidence="3" id="KW-0804">Transcription</keyword>
<dbReference type="PRINTS" id="PR00038">
    <property type="entry name" value="HTHLUXR"/>
</dbReference>
<gene>
    <name evidence="5" type="ORF">D1614_09265</name>
</gene>
<evidence type="ECO:0000256" key="3">
    <source>
        <dbReference type="ARBA" id="ARBA00023163"/>
    </source>
</evidence>
<dbReference type="RefSeq" id="WP_119437633.1">
    <property type="nucleotide sequence ID" value="NZ_QWGR01000004.1"/>
</dbReference>
<accession>A0A399T3E6</accession>
<dbReference type="SMART" id="SM00421">
    <property type="entry name" value="HTH_LUXR"/>
    <property type="match status" value="1"/>
</dbReference>
<dbReference type="InterPro" id="IPR036388">
    <property type="entry name" value="WH-like_DNA-bd_sf"/>
</dbReference>
<dbReference type="InterPro" id="IPR000792">
    <property type="entry name" value="Tscrpt_reg_LuxR_C"/>
</dbReference>